<evidence type="ECO:0000313" key="9">
    <source>
        <dbReference type="Proteomes" id="UP000191144"/>
    </source>
</evidence>
<dbReference type="InterPro" id="IPR042536">
    <property type="entry name" value="TFIIIC_tauA_Sfc1"/>
</dbReference>
<dbReference type="OrthoDB" id="5598268at2759"/>
<dbReference type="EMBL" id="LT598481">
    <property type="protein sequence ID" value="SCU89985.1"/>
    <property type="molecule type" value="Genomic_DNA"/>
</dbReference>
<dbReference type="InterPro" id="IPR041499">
    <property type="entry name" value="Tfc1/Sfc1_N"/>
</dbReference>
<dbReference type="InterPro" id="IPR040454">
    <property type="entry name" value="TF_IIIC_Tfc1/Sfc1"/>
</dbReference>
<dbReference type="PANTHER" id="PTHR13230">
    <property type="entry name" value="GENERAL TRANSCRIPTION FACTOR IIIC, POLYPEPTIDE 5"/>
    <property type="match status" value="1"/>
</dbReference>
<organism evidence="8 9">
    <name type="scientific">Lachancea meyersii CBS 8951</name>
    <dbReference type="NCBI Taxonomy" id="1266667"/>
    <lineage>
        <taxon>Eukaryota</taxon>
        <taxon>Fungi</taxon>
        <taxon>Dikarya</taxon>
        <taxon>Ascomycota</taxon>
        <taxon>Saccharomycotina</taxon>
        <taxon>Saccharomycetes</taxon>
        <taxon>Saccharomycetales</taxon>
        <taxon>Saccharomycetaceae</taxon>
        <taxon>Lachancea</taxon>
    </lineage>
</organism>
<feature type="compositionally biased region" description="Basic and acidic residues" evidence="5">
    <location>
        <begin position="1"/>
        <end position="11"/>
    </location>
</feature>
<protein>
    <submittedName>
        <fullName evidence="8">LAME_0E06502g1_1</fullName>
    </submittedName>
</protein>
<keyword evidence="9" id="KW-1185">Reference proteome</keyword>
<dbReference type="Gene3D" id="3.30.200.160">
    <property type="entry name" value="TFIIIC, subcomplex tauA, subunit Sfc1, barrel domain"/>
    <property type="match status" value="1"/>
</dbReference>
<evidence type="ECO:0000259" key="7">
    <source>
        <dbReference type="Pfam" id="PF17682"/>
    </source>
</evidence>
<keyword evidence="4" id="KW-0539">Nucleus</keyword>
<keyword evidence="3" id="KW-0804">Transcription</keyword>
<dbReference type="Pfam" id="PF09734">
    <property type="entry name" value="Tau95"/>
    <property type="match status" value="1"/>
</dbReference>
<evidence type="ECO:0000259" key="6">
    <source>
        <dbReference type="Pfam" id="PF09734"/>
    </source>
</evidence>
<name>A0A1G4JHW1_9SACH</name>
<evidence type="ECO:0000256" key="4">
    <source>
        <dbReference type="ARBA" id="ARBA00023242"/>
    </source>
</evidence>
<evidence type="ECO:0000256" key="3">
    <source>
        <dbReference type="ARBA" id="ARBA00023163"/>
    </source>
</evidence>
<dbReference type="Proteomes" id="UP000191144">
    <property type="component" value="Chromosome E"/>
</dbReference>
<dbReference type="GO" id="GO:0001003">
    <property type="term" value="F:RNA polymerase III type 2 promoter sequence-specific DNA binding"/>
    <property type="evidence" value="ECO:0007669"/>
    <property type="project" value="TreeGrafter"/>
</dbReference>
<feature type="region of interest" description="Disordered" evidence="5">
    <location>
        <begin position="534"/>
        <end position="611"/>
    </location>
</feature>
<comment type="subcellular location">
    <subcellularLocation>
        <location evidence="1">Nucleus</location>
    </subcellularLocation>
</comment>
<sequence length="652" mass="73477">MDKSMALDLTREVSAPSDSVGVPAKEYTLDIPRLPSVELPLKVSGSQESVVKAVQMCGGLTKVKKALNAHKDTPEGLELRLNDDNKRDGPNTFFNEHPIIGRLVPQRDESIVMKVSLPQGTLQACGGNLQKAIASVPPNKSKIVPVGIVNNTIRFREMSDFQVRIDNVPSACEFNESLGSLEWERIQQYVQSIPDQDTRPFENINNLVVDRTSQIPSSDFQLPPPPRFSMVNIPFVYRFRANPYATKSSSGESTVRGTYLKNYQQLVHSFGDEAEIPLAAHPSLQEDYQKAQETGVYPGSNKDSKFYEKLDQCLSILHEAFAKRPIWVKRHIDGLIPQDLHVSLKIALSLVSYRFTKGPWRNTYIKFGVDPRTSAEYAKYQTEYFKVEGKLQKSLLAAKNIPQPPAKYYVSNKPGDIDSRFYFDGAQVPWYLMLQIDLLSHEPNIAEVCASVTYLKKPTELTGWFQELDLTKIRKIVKYELGCLVQGNTQFSEYKLKFFKSMLYTKESMMNKESSADADGDVSMADFEDVGGKIDKAQTKEQGNKLQDDDVDDNDDEDENDDDDDNGVESGEPDDVVLEQEENDMDDEDFEAQPQKSEFGRNESNGHDQINPAFDITTASFEDIISQISQRDSVTAAKLRKNLDGFIFESEL</sequence>
<feature type="region of interest" description="Disordered" evidence="5">
    <location>
        <begin position="1"/>
        <end position="20"/>
    </location>
</feature>
<dbReference type="GO" id="GO:0001002">
    <property type="term" value="F:RNA polymerase III type 1 promoter sequence-specific DNA binding"/>
    <property type="evidence" value="ECO:0007669"/>
    <property type="project" value="TreeGrafter"/>
</dbReference>
<feature type="compositionally biased region" description="Acidic residues" evidence="5">
    <location>
        <begin position="549"/>
        <end position="591"/>
    </location>
</feature>
<feature type="domain" description="Transcription factor IIIC subunit 5 HTH" evidence="6">
    <location>
        <begin position="222"/>
        <end position="386"/>
    </location>
</feature>
<evidence type="ECO:0000256" key="5">
    <source>
        <dbReference type="SAM" id="MobiDB-lite"/>
    </source>
</evidence>
<dbReference type="AlphaFoldDB" id="A0A1G4JHW1"/>
<dbReference type="InterPro" id="IPR019136">
    <property type="entry name" value="TF_IIIC_su-5_HTH"/>
</dbReference>
<dbReference type="GO" id="GO:0000127">
    <property type="term" value="C:transcription factor TFIIIC complex"/>
    <property type="evidence" value="ECO:0007669"/>
    <property type="project" value="InterPro"/>
</dbReference>
<feature type="compositionally biased region" description="Basic and acidic residues" evidence="5">
    <location>
        <begin position="534"/>
        <end position="548"/>
    </location>
</feature>
<proteinExistence type="predicted"/>
<dbReference type="GO" id="GO:0005634">
    <property type="term" value="C:nucleus"/>
    <property type="evidence" value="ECO:0007669"/>
    <property type="project" value="UniProtKB-SubCell"/>
</dbReference>
<dbReference type="Pfam" id="PF17682">
    <property type="entry name" value="Tau95_N"/>
    <property type="match status" value="1"/>
</dbReference>
<dbReference type="FunFam" id="3.30.200.160:FF:000005">
    <property type="entry name" value="TFC1-like protein"/>
    <property type="match status" value="1"/>
</dbReference>
<dbReference type="PANTHER" id="PTHR13230:SF5">
    <property type="entry name" value="GENERAL TRANSCRIPTION FACTOR 3C POLYPEPTIDE 5"/>
    <property type="match status" value="1"/>
</dbReference>
<evidence type="ECO:0000256" key="1">
    <source>
        <dbReference type="ARBA" id="ARBA00004123"/>
    </source>
</evidence>
<feature type="domain" description="Transcription factor IIIC subunit Tfc1/Sfc1 triple barrel" evidence="7">
    <location>
        <begin position="36"/>
        <end position="163"/>
    </location>
</feature>
<evidence type="ECO:0000313" key="8">
    <source>
        <dbReference type="EMBL" id="SCU89985.1"/>
    </source>
</evidence>
<keyword evidence="2" id="KW-0238">DNA-binding</keyword>
<accession>A0A1G4JHW1</accession>
<dbReference type="GO" id="GO:0006384">
    <property type="term" value="P:transcription initiation at RNA polymerase III promoter"/>
    <property type="evidence" value="ECO:0007669"/>
    <property type="project" value="InterPro"/>
</dbReference>
<gene>
    <name evidence="8" type="ORF">LAME_0E06502G</name>
</gene>
<evidence type="ECO:0000256" key="2">
    <source>
        <dbReference type="ARBA" id="ARBA00023125"/>
    </source>
</evidence>
<reference evidence="9" key="1">
    <citation type="submission" date="2016-03" db="EMBL/GenBank/DDBJ databases">
        <authorList>
            <person name="Devillers Hugo."/>
        </authorList>
    </citation>
    <scope>NUCLEOTIDE SEQUENCE [LARGE SCALE GENOMIC DNA]</scope>
</reference>